<feature type="transmembrane region" description="Helical" evidence="4">
    <location>
        <begin position="12"/>
        <end position="31"/>
    </location>
</feature>
<dbReference type="SUPFAM" id="SSF46689">
    <property type="entry name" value="Homeodomain-like"/>
    <property type="match status" value="1"/>
</dbReference>
<organism evidence="6 7">
    <name type="scientific">Tenacibaculum aiptasiae</name>
    <dbReference type="NCBI Taxonomy" id="426481"/>
    <lineage>
        <taxon>Bacteria</taxon>
        <taxon>Pseudomonadati</taxon>
        <taxon>Bacteroidota</taxon>
        <taxon>Flavobacteriia</taxon>
        <taxon>Flavobacteriales</taxon>
        <taxon>Flavobacteriaceae</taxon>
        <taxon>Tenacibaculum</taxon>
    </lineage>
</organism>
<keyword evidence="3" id="KW-0804">Transcription</keyword>
<dbReference type="Gene3D" id="1.10.10.60">
    <property type="entry name" value="Homeodomain-like"/>
    <property type="match status" value="2"/>
</dbReference>
<dbReference type="GO" id="GO:0003700">
    <property type="term" value="F:DNA-binding transcription factor activity"/>
    <property type="evidence" value="ECO:0007669"/>
    <property type="project" value="InterPro"/>
</dbReference>
<accession>A0A7J5AN17</accession>
<feature type="transmembrane region" description="Helical" evidence="4">
    <location>
        <begin position="97"/>
        <end position="114"/>
    </location>
</feature>
<dbReference type="RefSeq" id="WP_150899479.1">
    <property type="nucleotide sequence ID" value="NZ_WAAU01000011.1"/>
</dbReference>
<feature type="transmembrane region" description="Helical" evidence="4">
    <location>
        <begin position="67"/>
        <end position="85"/>
    </location>
</feature>
<evidence type="ECO:0000313" key="7">
    <source>
        <dbReference type="Proteomes" id="UP000467305"/>
    </source>
</evidence>
<protein>
    <submittedName>
        <fullName evidence="6">AraC family transcriptional regulator</fullName>
    </submittedName>
</protein>
<keyword evidence="1" id="KW-0805">Transcription regulation</keyword>
<keyword evidence="2" id="KW-0238">DNA-binding</keyword>
<evidence type="ECO:0000313" key="6">
    <source>
        <dbReference type="EMBL" id="KAB1158999.1"/>
    </source>
</evidence>
<sequence length="350" mass="41184">MEQVTFELNLVSIIDILSIATALMLGFLLITLKSKNKYANIFLGAFLWSLGIEVLESFLESLTFETIHIQVIQTTLATIPLLLLYVYSTLNVKFKTVYLLLFIPFVISNLIDFPEEEIKWFEYVFNLILLYIILKNIKEHQNKVTDYYSDIENKTLLWIRTIVYIFLFFHVFWILEDIIGFQNEIITQYFAFSSAILTFFMIYWIAYNGFSQQEIFTTSLFQIDEKKETQIDVIDTENQFKLMLEIMEREKLYLDGNLNLRLLSEKVNIKERQLSKLIKTHTKKNFYHFVNQFRVQEFKKLVASPKAAQLSLLGLAQEAGFSSKSTFYTAFKNLEGVTPKQYQESLKKSE</sequence>
<dbReference type="PANTHER" id="PTHR43280">
    <property type="entry name" value="ARAC-FAMILY TRANSCRIPTIONAL REGULATOR"/>
    <property type="match status" value="1"/>
</dbReference>
<reference evidence="6 7" key="1">
    <citation type="submission" date="2019-09" db="EMBL/GenBank/DDBJ databases">
        <authorList>
            <person name="Cao W.R."/>
        </authorList>
    </citation>
    <scope>NUCLEOTIDE SEQUENCE [LARGE SCALE GENOMIC DNA]</scope>
    <source>
        <strain evidence="7">a4</strain>
    </source>
</reference>
<evidence type="ECO:0000256" key="3">
    <source>
        <dbReference type="ARBA" id="ARBA00023163"/>
    </source>
</evidence>
<keyword evidence="4" id="KW-0812">Transmembrane</keyword>
<proteinExistence type="predicted"/>
<dbReference type="EMBL" id="WAAU01000011">
    <property type="protein sequence ID" value="KAB1158999.1"/>
    <property type="molecule type" value="Genomic_DNA"/>
</dbReference>
<dbReference type="PANTHER" id="PTHR43280:SF29">
    <property type="entry name" value="ARAC-FAMILY TRANSCRIPTIONAL REGULATOR"/>
    <property type="match status" value="1"/>
</dbReference>
<feature type="domain" description="HTH araC/xylS-type" evidence="5">
    <location>
        <begin position="237"/>
        <end position="345"/>
    </location>
</feature>
<dbReference type="InterPro" id="IPR018060">
    <property type="entry name" value="HTH_AraC"/>
</dbReference>
<feature type="transmembrane region" description="Helical" evidence="4">
    <location>
        <begin position="38"/>
        <end position="55"/>
    </location>
</feature>
<feature type="transmembrane region" description="Helical" evidence="4">
    <location>
        <begin position="157"/>
        <end position="175"/>
    </location>
</feature>
<name>A0A7J5AN17_9FLAO</name>
<evidence type="ECO:0000256" key="4">
    <source>
        <dbReference type="SAM" id="Phobius"/>
    </source>
</evidence>
<keyword evidence="4" id="KW-1133">Transmembrane helix</keyword>
<keyword evidence="7" id="KW-1185">Reference proteome</keyword>
<gene>
    <name evidence="6" type="ORF">F7018_07800</name>
</gene>
<keyword evidence="4" id="KW-0472">Membrane</keyword>
<dbReference type="Pfam" id="PF12833">
    <property type="entry name" value="HTH_18"/>
    <property type="match status" value="1"/>
</dbReference>
<dbReference type="Proteomes" id="UP000467305">
    <property type="component" value="Unassembled WGS sequence"/>
</dbReference>
<feature type="transmembrane region" description="Helical" evidence="4">
    <location>
        <begin position="120"/>
        <end position="137"/>
    </location>
</feature>
<dbReference type="GO" id="GO:0043565">
    <property type="term" value="F:sequence-specific DNA binding"/>
    <property type="evidence" value="ECO:0007669"/>
    <property type="project" value="InterPro"/>
</dbReference>
<evidence type="ECO:0000256" key="2">
    <source>
        <dbReference type="ARBA" id="ARBA00023125"/>
    </source>
</evidence>
<dbReference type="PROSITE" id="PS01124">
    <property type="entry name" value="HTH_ARAC_FAMILY_2"/>
    <property type="match status" value="1"/>
</dbReference>
<dbReference type="SMART" id="SM00342">
    <property type="entry name" value="HTH_ARAC"/>
    <property type="match status" value="1"/>
</dbReference>
<dbReference type="InterPro" id="IPR009057">
    <property type="entry name" value="Homeodomain-like_sf"/>
</dbReference>
<feature type="transmembrane region" description="Helical" evidence="4">
    <location>
        <begin position="187"/>
        <end position="206"/>
    </location>
</feature>
<comment type="caution">
    <text evidence="6">The sequence shown here is derived from an EMBL/GenBank/DDBJ whole genome shotgun (WGS) entry which is preliminary data.</text>
</comment>
<evidence type="ECO:0000256" key="1">
    <source>
        <dbReference type="ARBA" id="ARBA00023015"/>
    </source>
</evidence>
<evidence type="ECO:0000259" key="5">
    <source>
        <dbReference type="PROSITE" id="PS01124"/>
    </source>
</evidence>
<dbReference type="AlphaFoldDB" id="A0A7J5AN17"/>
<dbReference type="OrthoDB" id="9779074at2"/>